<dbReference type="STRING" id="106004.A0A1Y2FZ18"/>
<comment type="caution">
    <text evidence="3">The sequence shown here is derived from an EMBL/GenBank/DDBJ whole genome shotgun (WGS) entry which is preliminary data.</text>
</comment>
<gene>
    <name evidence="3" type="ORF">BCR35DRAFT_323921</name>
</gene>
<dbReference type="InParanoid" id="A0A1Y2FZ18"/>
<dbReference type="AlphaFoldDB" id="A0A1Y2FZ18"/>
<evidence type="ECO:0000256" key="2">
    <source>
        <dbReference type="SAM" id="SignalP"/>
    </source>
</evidence>
<sequence>MLFSTHTLAVATVLTLSSLVNSAVLPFSLEAPTPTLELLPYNADAPAATYWWPKPAPEILPVGEILPYLGAVDGFAADSILGKVVQGITGTVNTVSDLVGLDDASLAALLTGKRREKRQLCLFGCAKPTTTAAPAPTSTLVKASTTSTVAATIAQAAATPCGLFGLGSCPKATTTSAAASSSSTTSKPSSSSTTSSSSSSTTSKASSTTFSSSSTSSAPIPSSTVTCLDSTASESTINTLFNKGGAGTTVYLCPLAKINLRNPIQFSAASQTLITRGAPTDSTRATIVVTGTFQTNAILSSCTACSGVAVRNIQISGNRPALGFISSQFGGSALLEMGGSNQGQIIDSVNAYEPRSWSTLHAMEGTKNMCSGMQITGNTLGPAGTGPTGTGASSNQLQGQWADAISLACQGSTITGNTLVDATDGALVIFGSPNSLVKNNLILNQQRNVMGGINMVDPNPFSGSFSGVVVEQNTFNASGSAMIKIGVGLGPNVWGSQNTTSFTFGGTVRNNLFVSGSTTGFFGFGIGIAGHADATISGNSFQSANFGGVPTSGCPLAAIPPTPQPLIYDPAQVRNITINQAGFTVQKIMLLICQAPTSPLTTTGFTASY</sequence>
<protein>
    <submittedName>
        <fullName evidence="3">Uncharacterized protein</fullName>
    </submittedName>
</protein>
<dbReference type="Proteomes" id="UP000193467">
    <property type="component" value="Unassembled WGS sequence"/>
</dbReference>
<organism evidence="3 4">
    <name type="scientific">Leucosporidium creatinivorum</name>
    <dbReference type="NCBI Taxonomy" id="106004"/>
    <lineage>
        <taxon>Eukaryota</taxon>
        <taxon>Fungi</taxon>
        <taxon>Dikarya</taxon>
        <taxon>Basidiomycota</taxon>
        <taxon>Pucciniomycotina</taxon>
        <taxon>Microbotryomycetes</taxon>
        <taxon>Leucosporidiales</taxon>
        <taxon>Leucosporidium</taxon>
    </lineage>
</organism>
<dbReference type="SMART" id="SM00710">
    <property type="entry name" value="PbH1"/>
    <property type="match status" value="5"/>
</dbReference>
<dbReference type="InterPro" id="IPR006626">
    <property type="entry name" value="PbH1"/>
</dbReference>
<evidence type="ECO:0000313" key="4">
    <source>
        <dbReference type="Proteomes" id="UP000193467"/>
    </source>
</evidence>
<keyword evidence="2" id="KW-0732">Signal</keyword>
<dbReference type="EMBL" id="MCGR01000006">
    <property type="protein sequence ID" value="ORY89356.1"/>
    <property type="molecule type" value="Genomic_DNA"/>
</dbReference>
<keyword evidence="4" id="KW-1185">Reference proteome</keyword>
<feature type="chain" id="PRO_5013299570" evidence="2">
    <location>
        <begin position="23"/>
        <end position="609"/>
    </location>
</feature>
<dbReference type="SUPFAM" id="SSF51126">
    <property type="entry name" value="Pectin lyase-like"/>
    <property type="match status" value="1"/>
</dbReference>
<evidence type="ECO:0000256" key="1">
    <source>
        <dbReference type="SAM" id="MobiDB-lite"/>
    </source>
</evidence>
<dbReference type="InterPro" id="IPR011050">
    <property type="entry name" value="Pectin_lyase_fold/virulence"/>
</dbReference>
<dbReference type="Gene3D" id="2.160.20.10">
    <property type="entry name" value="Single-stranded right-handed beta-helix, Pectin lyase-like"/>
    <property type="match status" value="1"/>
</dbReference>
<dbReference type="OrthoDB" id="2587928at2759"/>
<feature type="region of interest" description="Disordered" evidence="1">
    <location>
        <begin position="175"/>
        <end position="222"/>
    </location>
</feature>
<evidence type="ECO:0000313" key="3">
    <source>
        <dbReference type="EMBL" id="ORY89356.1"/>
    </source>
</evidence>
<accession>A0A1Y2FZ18</accession>
<feature type="signal peptide" evidence="2">
    <location>
        <begin position="1"/>
        <end position="22"/>
    </location>
</feature>
<reference evidence="3 4" key="1">
    <citation type="submission" date="2016-07" db="EMBL/GenBank/DDBJ databases">
        <title>Pervasive Adenine N6-methylation of Active Genes in Fungi.</title>
        <authorList>
            <consortium name="DOE Joint Genome Institute"/>
            <person name="Mondo S.J."/>
            <person name="Dannebaum R.O."/>
            <person name="Kuo R.C."/>
            <person name="Labutti K."/>
            <person name="Haridas S."/>
            <person name="Kuo A."/>
            <person name="Salamov A."/>
            <person name="Ahrendt S.R."/>
            <person name="Lipzen A."/>
            <person name="Sullivan W."/>
            <person name="Andreopoulos W.B."/>
            <person name="Clum A."/>
            <person name="Lindquist E."/>
            <person name="Daum C."/>
            <person name="Ramamoorthy G.K."/>
            <person name="Gryganskyi A."/>
            <person name="Culley D."/>
            <person name="Magnuson J.K."/>
            <person name="James T.Y."/>
            <person name="O'Malley M.A."/>
            <person name="Stajich J.E."/>
            <person name="Spatafora J.W."/>
            <person name="Visel A."/>
            <person name="Grigoriev I.V."/>
        </authorList>
    </citation>
    <scope>NUCLEOTIDE SEQUENCE [LARGE SCALE GENOMIC DNA]</scope>
    <source>
        <strain evidence="3 4">62-1032</strain>
    </source>
</reference>
<proteinExistence type="predicted"/>
<name>A0A1Y2FZ18_9BASI</name>
<dbReference type="InterPro" id="IPR012334">
    <property type="entry name" value="Pectin_lyas_fold"/>
</dbReference>